<feature type="compositionally biased region" description="Basic and acidic residues" evidence="1">
    <location>
        <begin position="250"/>
        <end position="266"/>
    </location>
</feature>
<sequence>MATKQISTKRAVAPPPPPPTQTASFSGVAEHLDDTAVLLHGLHRRHKNQHRVSTYWWPSFGQLRRAVTRLLEDVQNADKAHGIKRITSRVGDTRALVPKVYLAFSRLVADKQFAPLGLLLVGVLAQVQSAVNDIERILGIAADAADAANSKTGAKTAAPPTSASRDTGKQSASRSLPDIDFGVAVSRDDETGGNTAKSASVSRLKKRARKDDSEEDVPKLAAASAPGTAATLKSTDKHGPKPHAEKKRKIVEDQGRTITEHEDVKATTENTKPAQASEPGDKETKEMTEKNEKKKDKSRDKKKKRKRGDEFDDLFSGLL</sequence>
<dbReference type="GO" id="GO:0000294">
    <property type="term" value="P:nuclear-transcribed mRNA catabolic process, RNase MRP-dependent"/>
    <property type="evidence" value="ECO:0007669"/>
    <property type="project" value="TreeGrafter"/>
</dbReference>
<dbReference type="CDD" id="cd22573">
    <property type="entry name" value="RMP1_RBD"/>
    <property type="match status" value="1"/>
</dbReference>
<feature type="compositionally biased region" description="Basic and acidic residues" evidence="1">
    <location>
        <begin position="279"/>
        <end position="299"/>
    </location>
</feature>
<dbReference type="InterPro" id="IPR047205">
    <property type="entry name" value="RMP1"/>
</dbReference>
<dbReference type="InterPro" id="IPR047204">
    <property type="entry name" value="RMP1_RBD"/>
</dbReference>
<dbReference type="PANTHER" id="PTHR37792">
    <property type="entry name" value="RIBONUCLEASE MRP PROTEIN SUBUNIT RMP1"/>
    <property type="match status" value="1"/>
</dbReference>
<dbReference type="GO" id="GO:0000466">
    <property type="term" value="P:maturation of 5.8S rRNA from tricistronic rRNA transcript (SSU-rRNA, 5.8S rRNA, LSU-rRNA)"/>
    <property type="evidence" value="ECO:0007669"/>
    <property type="project" value="TreeGrafter"/>
</dbReference>
<feature type="compositionally biased region" description="Polar residues" evidence="1">
    <location>
        <begin position="151"/>
        <end position="174"/>
    </location>
</feature>
<dbReference type="VEuPathDB" id="FungiDB:F503_07882"/>
<gene>
    <name evidence="3" type="ORF">F503_07882</name>
</gene>
<evidence type="ECO:0000313" key="4">
    <source>
        <dbReference type="Proteomes" id="UP000016923"/>
    </source>
</evidence>
<dbReference type="Pfam" id="PF20945">
    <property type="entry name" value="RMP1"/>
    <property type="match status" value="1"/>
</dbReference>
<feature type="region of interest" description="Disordered" evidence="1">
    <location>
        <begin position="1"/>
        <end position="25"/>
    </location>
</feature>
<feature type="compositionally biased region" description="Low complexity" evidence="1">
    <location>
        <begin position="219"/>
        <end position="233"/>
    </location>
</feature>
<dbReference type="OMA" id="RAKWMMR"/>
<dbReference type="EMBL" id="KE148151">
    <property type="protein sequence ID" value="EPE07231.1"/>
    <property type="molecule type" value="Genomic_DNA"/>
</dbReference>
<feature type="compositionally biased region" description="Polar residues" evidence="1">
    <location>
        <begin position="192"/>
        <end position="201"/>
    </location>
</feature>
<protein>
    <recommendedName>
        <fullName evidence="2">RNase MRP protein 1 RNA binding domain-containing protein</fullName>
    </recommendedName>
</protein>
<dbReference type="OrthoDB" id="5414547at2759"/>
<dbReference type="eggNOG" id="ENOG502S2QW">
    <property type="taxonomic scope" value="Eukaryota"/>
</dbReference>
<accession>S3C5W5</accession>
<proteinExistence type="predicted"/>
<evidence type="ECO:0000259" key="2">
    <source>
        <dbReference type="Pfam" id="PF20945"/>
    </source>
</evidence>
<dbReference type="GO" id="GO:0042134">
    <property type="term" value="F:rRNA primary transcript binding"/>
    <property type="evidence" value="ECO:0007669"/>
    <property type="project" value="InterPro"/>
</dbReference>
<dbReference type="STRING" id="1262450.S3C5W5"/>
<feature type="compositionally biased region" description="Basic and acidic residues" evidence="1">
    <location>
        <begin position="234"/>
        <end position="243"/>
    </location>
</feature>
<reference evidence="3 4" key="1">
    <citation type="journal article" date="2013" name="BMC Genomics">
        <title>The genome and transcriptome of the pine saprophyte Ophiostoma piceae, and a comparison with the bark beetle-associated pine pathogen Grosmannia clavigera.</title>
        <authorList>
            <person name="Haridas S."/>
            <person name="Wang Y."/>
            <person name="Lim L."/>
            <person name="Massoumi Alamouti S."/>
            <person name="Jackman S."/>
            <person name="Docking R."/>
            <person name="Robertson G."/>
            <person name="Birol I."/>
            <person name="Bohlmann J."/>
            <person name="Breuil C."/>
        </authorList>
    </citation>
    <scope>NUCLEOTIDE SEQUENCE [LARGE SCALE GENOMIC DNA]</scope>
    <source>
        <strain evidence="3 4">UAMH 11346</strain>
    </source>
</reference>
<feature type="region of interest" description="Disordered" evidence="1">
    <location>
        <begin position="151"/>
        <end position="319"/>
    </location>
</feature>
<keyword evidence="4" id="KW-1185">Reference proteome</keyword>
<dbReference type="AlphaFoldDB" id="S3C5W5"/>
<dbReference type="PANTHER" id="PTHR37792:SF1">
    <property type="entry name" value="RIBONUCLEASE MRP PROTEIN SUBUNIT RMP1"/>
    <property type="match status" value="1"/>
</dbReference>
<evidence type="ECO:0000313" key="3">
    <source>
        <dbReference type="EMBL" id="EPE07231.1"/>
    </source>
</evidence>
<feature type="domain" description="RNase MRP protein 1 RNA binding" evidence="2">
    <location>
        <begin position="38"/>
        <end position="126"/>
    </location>
</feature>
<dbReference type="Proteomes" id="UP000016923">
    <property type="component" value="Unassembled WGS sequence"/>
</dbReference>
<organism evidence="3 4">
    <name type="scientific">Ophiostoma piceae (strain UAMH 11346)</name>
    <name type="common">Sap stain fungus</name>
    <dbReference type="NCBI Taxonomy" id="1262450"/>
    <lineage>
        <taxon>Eukaryota</taxon>
        <taxon>Fungi</taxon>
        <taxon>Dikarya</taxon>
        <taxon>Ascomycota</taxon>
        <taxon>Pezizomycotina</taxon>
        <taxon>Sordariomycetes</taxon>
        <taxon>Sordariomycetidae</taxon>
        <taxon>Ophiostomatales</taxon>
        <taxon>Ophiostomataceae</taxon>
        <taxon>Ophiostoma</taxon>
    </lineage>
</organism>
<dbReference type="GO" id="GO:0000172">
    <property type="term" value="C:ribonuclease MRP complex"/>
    <property type="evidence" value="ECO:0007669"/>
    <property type="project" value="InterPro"/>
</dbReference>
<name>S3C5W5_OPHP1</name>
<dbReference type="HOGENOM" id="CLU_031977_1_0_1"/>
<evidence type="ECO:0000256" key="1">
    <source>
        <dbReference type="SAM" id="MobiDB-lite"/>
    </source>
</evidence>
<feature type="compositionally biased region" description="Basic and acidic residues" evidence="1">
    <location>
        <begin position="209"/>
        <end position="218"/>
    </location>
</feature>